<sequence length="28" mass="3090">MIDLGTCKKLNGNEKTFTMIGTPNYMAP</sequence>
<accession>A0A5K1H573</accession>
<reference evidence="2" key="1">
    <citation type="submission" date="2019-09" db="EMBL/GenBank/DDBJ databases">
        <authorList>
            <person name="Zhang L."/>
        </authorList>
    </citation>
    <scope>NUCLEOTIDE SEQUENCE</scope>
</reference>
<feature type="domain" description="Protein kinase" evidence="1">
    <location>
        <begin position="1"/>
        <end position="28"/>
    </location>
</feature>
<evidence type="ECO:0000259" key="1">
    <source>
        <dbReference type="PROSITE" id="PS50011"/>
    </source>
</evidence>
<dbReference type="GO" id="GO:0005524">
    <property type="term" value="F:ATP binding"/>
    <property type="evidence" value="ECO:0007669"/>
    <property type="project" value="InterPro"/>
</dbReference>
<dbReference type="SUPFAM" id="SSF56112">
    <property type="entry name" value="Protein kinase-like (PK-like)"/>
    <property type="match status" value="1"/>
</dbReference>
<dbReference type="AlphaFoldDB" id="A0A5K1H573"/>
<organism evidence="2">
    <name type="scientific">Nymphaea colorata</name>
    <name type="common">pocket water lily</name>
    <dbReference type="NCBI Taxonomy" id="210225"/>
    <lineage>
        <taxon>Eukaryota</taxon>
        <taxon>Viridiplantae</taxon>
        <taxon>Streptophyta</taxon>
        <taxon>Embryophyta</taxon>
        <taxon>Tracheophyta</taxon>
        <taxon>Spermatophyta</taxon>
        <taxon>Magnoliopsida</taxon>
        <taxon>Nymphaeales</taxon>
        <taxon>Nymphaeaceae</taxon>
        <taxon>Nymphaea</taxon>
    </lineage>
</organism>
<dbReference type="Gene3D" id="1.10.510.10">
    <property type="entry name" value="Transferase(Phosphotransferase) domain 1"/>
    <property type="match status" value="1"/>
</dbReference>
<proteinExistence type="predicted"/>
<evidence type="ECO:0000313" key="2">
    <source>
        <dbReference type="EMBL" id="VVW84769.1"/>
    </source>
</evidence>
<dbReference type="EMBL" id="LR721910">
    <property type="protein sequence ID" value="VVW84769.1"/>
    <property type="molecule type" value="Genomic_DNA"/>
</dbReference>
<dbReference type="PROSITE" id="PS50011">
    <property type="entry name" value="PROTEIN_KINASE_DOM"/>
    <property type="match status" value="1"/>
</dbReference>
<protein>
    <recommendedName>
        <fullName evidence="1">Protein kinase domain-containing protein</fullName>
    </recommendedName>
</protein>
<dbReference type="GO" id="GO:0004672">
    <property type="term" value="F:protein kinase activity"/>
    <property type="evidence" value="ECO:0007669"/>
    <property type="project" value="InterPro"/>
</dbReference>
<gene>
    <name evidence="2" type="ORF">NYM_LOCUS29059</name>
</gene>
<dbReference type="InterPro" id="IPR000719">
    <property type="entry name" value="Prot_kinase_dom"/>
</dbReference>
<dbReference type="InterPro" id="IPR011009">
    <property type="entry name" value="Kinase-like_dom_sf"/>
</dbReference>
<name>A0A5K1H573_9MAGN</name>